<evidence type="ECO:0000256" key="1">
    <source>
        <dbReference type="ARBA" id="ARBA00004123"/>
    </source>
</evidence>
<evidence type="ECO:0000256" key="4">
    <source>
        <dbReference type="ARBA" id="ARBA00022771"/>
    </source>
</evidence>
<dbReference type="GO" id="GO:0000785">
    <property type="term" value="C:chromatin"/>
    <property type="evidence" value="ECO:0007669"/>
    <property type="project" value="TreeGrafter"/>
</dbReference>
<evidence type="ECO:0000259" key="8">
    <source>
        <dbReference type="Pfam" id="PF04082"/>
    </source>
</evidence>
<feature type="compositionally biased region" description="Gly residues" evidence="7">
    <location>
        <begin position="40"/>
        <end position="50"/>
    </location>
</feature>
<evidence type="ECO:0000256" key="7">
    <source>
        <dbReference type="SAM" id="MobiDB-lite"/>
    </source>
</evidence>
<keyword evidence="10" id="KW-1185">Reference proteome</keyword>
<dbReference type="EMBL" id="JAKWBI020000013">
    <property type="protein sequence ID" value="KAJ2906469.1"/>
    <property type="molecule type" value="Genomic_DNA"/>
</dbReference>
<dbReference type="AlphaFoldDB" id="A0AAD5RZK6"/>
<keyword evidence="3" id="KW-0677">Repeat</keyword>
<dbReference type="PANTHER" id="PTHR40626">
    <property type="entry name" value="MIP31509P"/>
    <property type="match status" value="1"/>
</dbReference>
<gene>
    <name evidence="9" type="ORF">MKZ38_001450</name>
</gene>
<evidence type="ECO:0000256" key="2">
    <source>
        <dbReference type="ARBA" id="ARBA00022723"/>
    </source>
</evidence>
<dbReference type="PANTHER" id="PTHR40626:SF10">
    <property type="entry name" value="C2H2-TYPE DOMAIN-CONTAINING PROTEIN"/>
    <property type="match status" value="1"/>
</dbReference>
<reference evidence="9" key="1">
    <citation type="submission" date="2022-07" db="EMBL/GenBank/DDBJ databases">
        <title>Draft genome sequence of Zalerion maritima ATCC 34329, a (micro)plastics degrading marine fungus.</title>
        <authorList>
            <person name="Paco A."/>
            <person name="Goncalves M.F.M."/>
            <person name="Rocha-Santos T.A.P."/>
            <person name="Alves A."/>
        </authorList>
    </citation>
    <scope>NUCLEOTIDE SEQUENCE</scope>
    <source>
        <strain evidence="9">ATCC 34329</strain>
    </source>
</reference>
<comment type="caution">
    <text evidence="9">The sequence shown here is derived from an EMBL/GenBank/DDBJ whole genome shotgun (WGS) entry which is preliminary data.</text>
</comment>
<protein>
    <submittedName>
        <fullName evidence="9">Fungal-specific transcription factor domain-containing protein</fullName>
    </submittedName>
</protein>
<dbReference type="InterPro" id="IPR051059">
    <property type="entry name" value="VerF-like"/>
</dbReference>
<dbReference type="GO" id="GO:0000978">
    <property type="term" value="F:RNA polymerase II cis-regulatory region sequence-specific DNA binding"/>
    <property type="evidence" value="ECO:0007669"/>
    <property type="project" value="InterPro"/>
</dbReference>
<accession>A0AAD5RZK6</accession>
<evidence type="ECO:0000256" key="3">
    <source>
        <dbReference type="ARBA" id="ARBA00022737"/>
    </source>
</evidence>
<evidence type="ECO:0000313" key="10">
    <source>
        <dbReference type="Proteomes" id="UP001201980"/>
    </source>
</evidence>
<feature type="region of interest" description="Disordered" evidence="7">
    <location>
        <begin position="207"/>
        <end position="255"/>
    </location>
</feature>
<feature type="compositionally biased region" description="Low complexity" evidence="7">
    <location>
        <begin position="29"/>
        <end position="39"/>
    </location>
</feature>
<keyword evidence="2" id="KW-0479">Metal-binding</keyword>
<dbReference type="Proteomes" id="UP001201980">
    <property type="component" value="Unassembled WGS sequence"/>
</dbReference>
<dbReference type="GO" id="GO:0000981">
    <property type="term" value="F:DNA-binding transcription factor activity, RNA polymerase II-specific"/>
    <property type="evidence" value="ECO:0007669"/>
    <property type="project" value="InterPro"/>
</dbReference>
<dbReference type="InterPro" id="IPR007219">
    <property type="entry name" value="XnlR_reg_dom"/>
</dbReference>
<dbReference type="GO" id="GO:0006351">
    <property type="term" value="P:DNA-templated transcription"/>
    <property type="evidence" value="ECO:0007669"/>
    <property type="project" value="InterPro"/>
</dbReference>
<feature type="compositionally biased region" description="Basic and acidic residues" evidence="7">
    <location>
        <begin position="14"/>
        <end position="25"/>
    </location>
</feature>
<dbReference type="GO" id="GO:0005634">
    <property type="term" value="C:nucleus"/>
    <property type="evidence" value="ECO:0007669"/>
    <property type="project" value="UniProtKB-SubCell"/>
</dbReference>
<evidence type="ECO:0000313" key="9">
    <source>
        <dbReference type="EMBL" id="KAJ2906469.1"/>
    </source>
</evidence>
<feature type="compositionally biased region" description="Basic and acidic residues" evidence="7">
    <location>
        <begin position="233"/>
        <end position="249"/>
    </location>
</feature>
<feature type="domain" description="Xylanolytic transcriptional activator regulatory" evidence="8">
    <location>
        <begin position="290"/>
        <end position="519"/>
    </location>
</feature>
<organism evidence="9 10">
    <name type="scientific">Zalerion maritima</name>
    <dbReference type="NCBI Taxonomy" id="339359"/>
    <lineage>
        <taxon>Eukaryota</taxon>
        <taxon>Fungi</taxon>
        <taxon>Dikarya</taxon>
        <taxon>Ascomycota</taxon>
        <taxon>Pezizomycotina</taxon>
        <taxon>Sordariomycetes</taxon>
        <taxon>Lulworthiomycetidae</taxon>
        <taxon>Lulworthiales</taxon>
        <taxon>Lulworthiaceae</taxon>
        <taxon>Zalerion</taxon>
    </lineage>
</organism>
<proteinExistence type="predicted"/>
<comment type="subcellular location">
    <subcellularLocation>
        <location evidence="1">Nucleus</location>
    </subcellularLocation>
</comment>
<keyword evidence="5" id="KW-0862">Zinc</keyword>
<feature type="region of interest" description="Disordered" evidence="7">
    <location>
        <begin position="14"/>
        <end position="66"/>
    </location>
</feature>
<keyword evidence="4" id="KW-0863">Zinc-finger</keyword>
<sequence length="891" mass="95703">MDISDLLVRHEKLVHLNDGNKESTRPRKGSSAAGASGSASGAGPGAGGGPPQVQPGGPSNAQVDPDMMVMTPTSQTQPQYHAIPSTVSLAADHHMPARSAACNLALLSDAATHLASATEVNQMPPGMEGLAQPSPMGRIKQPYDEMGYDNRVRAPDPPVIPQGYPSQGAPEPMDDYNLFLDDFASSSSHFLPPAFEADQSLQLLSRPATGNHNRSHSKPGSQFPSRFPSLQPDGRDPGDGSNRQQEDSARAPPFRISATDHVVIKNKLDEFSSVLPPDFVFPSRHTLTRFFEGYVAGFNENLPFLHIATMNPTEMAPELVLAMLSVGAQYRFESHRGHALWYAAKAVAQEQIRRRHSHEVHGLLPTPAAYSPHSTRPSPSTSYRHSFAAAQESRPITTETHRELYSSNTPQAKLETVQAILLLFAVGLWGAKAILQEAMSLQSQLAFLLREEGFATEPTTQMSDWEAWARVEGTNRTKLIAYCFFNLCSISYGTPPMLLTGEMSIILPSSQKLWRAESAWLWQVARHSYQGVDITLQDAIARLFCRPAQSLGGTMSSLANYVLIHALIQHIFLLKQTSYIPTGGFGVHRGIKLEDLEDVGQAIRAWQNGFEQRHQMRAAEAATGSQLHQSSGTGPEAALPGGPVAFNSTALLRLAYIRLYTDLHSARALETRDAAIVGQSLADAPLLARSLRLNRAVLQAIHALSMLVKLGVNYVARAKSLEWSIQHSLCNLECAILLSKWLQTLSALGPSDPPLAPEERSLLEMVRRMLDETEFAVPVDPSLTGAGGAGGSAAAGGMGPGSGAGGMGVGGAYGAAAGTGGFGETGGGEGDTAKMRQLAVAVLRLWSETFKGSPIFDIVRVIGAGLESFAEILEKPRDRTPLGRMTAPGLV</sequence>
<feature type="compositionally biased region" description="Polar residues" evidence="7">
    <location>
        <begin position="207"/>
        <end position="224"/>
    </location>
</feature>
<dbReference type="GO" id="GO:0008270">
    <property type="term" value="F:zinc ion binding"/>
    <property type="evidence" value="ECO:0007669"/>
    <property type="project" value="UniProtKB-KW"/>
</dbReference>
<dbReference type="Pfam" id="PF04082">
    <property type="entry name" value="Fungal_trans"/>
    <property type="match status" value="1"/>
</dbReference>
<name>A0AAD5RZK6_9PEZI</name>
<evidence type="ECO:0000256" key="5">
    <source>
        <dbReference type="ARBA" id="ARBA00022833"/>
    </source>
</evidence>
<evidence type="ECO:0000256" key="6">
    <source>
        <dbReference type="ARBA" id="ARBA00023242"/>
    </source>
</evidence>
<keyword evidence="6" id="KW-0539">Nucleus</keyword>